<evidence type="ECO:0000313" key="3">
    <source>
        <dbReference type="EMBL" id="KYB26316.1"/>
    </source>
</evidence>
<reference evidence="2" key="3">
    <citation type="submission" date="2014-11" db="EMBL/GenBank/DDBJ databases">
        <title>Tools and pipelines for BioNano data: molecule assembly pipeline and FASTA super scaffolding tool.</title>
        <authorList>
            <person name="Shelton J.M."/>
            <person name="Herndon N."/>
            <person name="Coleman C."/>
            <person name="Lu N."/>
            <person name="Brown S.J."/>
        </authorList>
    </citation>
    <scope>NUCLEOTIDE SEQUENCE</scope>
    <source>
        <strain evidence="2">Georgia GA2</strain>
    </source>
</reference>
<sequence>MNCQFVLLFASLMSICATYDIHKFMTADEIKSTFHVDRHDLVPEYEVVHIHHNVRRSISRDIPSDTENSIDTDEKPKYEDRKTELKLKVFGKHLNLTLIPNRGLYKKNKLKIWTVEPNATAQHGVEYVELPETDEDIGDIYQDEENQAAILLRNHNDTVIVEGSIGADLVIRPIPPRLLDAKDKPTHDDDEMFLDADGELSSEVAIDTGLPIKRKKQKIQGHRHIVYKRNGNHEDTMSDYALMEPDHLAKRHKRSTSRKKREAPYTIYPEILVIVDYDGYRLHGGDNLQIKRYFVSFWNGVDMRYKLLKGPKIRISIAGIIISRVSSLY</sequence>
<dbReference type="Proteomes" id="UP000007266">
    <property type="component" value="Linkage group 7"/>
</dbReference>
<accession>A0A139WEN2</accession>
<dbReference type="SUPFAM" id="SSF55486">
    <property type="entry name" value="Metalloproteases ('zincins'), catalytic domain"/>
    <property type="match status" value="1"/>
</dbReference>
<evidence type="ECO:0000256" key="1">
    <source>
        <dbReference type="SAM" id="SignalP"/>
    </source>
</evidence>
<dbReference type="OMA" id="RMMENEI"/>
<dbReference type="Gene3D" id="3.40.390.10">
    <property type="entry name" value="Collagenase (Catalytic Domain)"/>
    <property type="match status" value="1"/>
</dbReference>
<dbReference type="EMBL" id="KQ971354">
    <property type="protein sequence ID" value="KYB26316.1"/>
    <property type="molecule type" value="Genomic_DNA"/>
</dbReference>
<reference evidence="2 4" key="2">
    <citation type="journal article" date="2010" name="Nucleic Acids Res.">
        <title>BeetleBase in 2010: revisions to provide comprehensive genomic information for Tribolium castaneum.</title>
        <authorList>
            <person name="Kim H.S."/>
            <person name="Murphy T."/>
            <person name="Xia J."/>
            <person name="Caragea D."/>
            <person name="Park Y."/>
            <person name="Beeman R.W."/>
            <person name="Lorenzen M.D."/>
            <person name="Butcher S."/>
            <person name="Manak J.R."/>
            <person name="Brown S.J."/>
        </authorList>
    </citation>
    <scope>GENOME REANNOTATION</scope>
    <source>
        <strain evidence="2 4">Georgia GA2</strain>
    </source>
</reference>
<dbReference type="InterPro" id="IPR024079">
    <property type="entry name" value="MetalloPept_cat_dom_sf"/>
</dbReference>
<feature type="signal peptide" evidence="1">
    <location>
        <begin position="1"/>
        <end position="18"/>
    </location>
</feature>
<dbReference type="AlphaFoldDB" id="A0A139WEN2"/>
<name>A0A139WEN2_TRICA</name>
<feature type="chain" id="PRO_5010061005" evidence="1">
    <location>
        <begin position="19"/>
        <end position="329"/>
    </location>
</feature>
<evidence type="ECO:0000313" key="2">
    <source>
        <dbReference type="EMBL" id="KYB26315.1"/>
    </source>
</evidence>
<dbReference type="GO" id="GO:0008237">
    <property type="term" value="F:metallopeptidase activity"/>
    <property type="evidence" value="ECO:0007669"/>
    <property type="project" value="InterPro"/>
</dbReference>
<dbReference type="PANTHER" id="PTHR11905">
    <property type="entry name" value="ADAM A DISINTEGRIN AND METALLOPROTEASE DOMAIN"/>
    <property type="match status" value="1"/>
</dbReference>
<reference evidence="2 4" key="1">
    <citation type="journal article" date="2008" name="Nature">
        <title>The genome of the model beetle and pest Tribolium castaneum.</title>
        <authorList>
            <consortium name="Tribolium Genome Sequencing Consortium"/>
            <person name="Richards S."/>
            <person name="Gibbs R.A."/>
            <person name="Weinstock G.M."/>
            <person name="Brown S.J."/>
            <person name="Denell R."/>
            <person name="Beeman R.W."/>
            <person name="Gibbs R."/>
            <person name="Beeman R.W."/>
            <person name="Brown S.J."/>
            <person name="Bucher G."/>
            <person name="Friedrich M."/>
            <person name="Grimmelikhuijzen C.J."/>
            <person name="Klingler M."/>
            <person name="Lorenzen M."/>
            <person name="Richards S."/>
            <person name="Roth S."/>
            <person name="Schroder R."/>
            <person name="Tautz D."/>
            <person name="Zdobnov E.M."/>
            <person name="Muzny D."/>
            <person name="Gibbs R.A."/>
            <person name="Weinstock G.M."/>
            <person name="Attaway T."/>
            <person name="Bell S."/>
            <person name="Buhay C.J."/>
            <person name="Chandrabose M.N."/>
            <person name="Chavez D."/>
            <person name="Clerk-Blankenburg K.P."/>
            <person name="Cree A."/>
            <person name="Dao M."/>
            <person name="Davis C."/>
            <person name="Chacko J."/>
            <person name="Dinh H."/>
            <person name="Dugan-Rocha S."/>
            <person name="Fowler G."/>
            <person name="Garner T.T."/>
            <person name="Garnes J."/>
            <person name="Gnirke A."/>
            <person name="Hawes A."/>
            <person name="Hernandez J."/>
            <person name="Hines S."/>
            <person name="Holder M."/>
            <person name="Hume J."/>
            <person name="Jhangiani S.N."/>
            <person name="Joshi V."/>
            <person name="Khan Z.M."/>
            <person name="Jackson L."/>
            <person name="Kovar C."/>
            <person name="Kowis A."/>
            <person name="Lee S."/>
            <person name="Lewis L.R."/>
            <person name="Margolis J."/>
            <person name="Morgan M."/>
            <person name="Nazareth L.V."/>
            <person name="Nguyen N."/>
            <person name="Okwuonu G."/>
            <person name="Parker D."/>
            <person name="Richards S."/>
            <person name="Ruiz S.J."/>
            <person name="Santibanez J."/>
            <person name="Savard J."/>
            <person name="Scherer S.E."/>
            <person name="Schneider B."/>
            <person name="Sodergren E."/>
            <person name="Tautz D."/>
            <person name="Vattahil S."/>
            <person name="Villasana D."/>
            <person name="White C.S."/>
            <person name="Wright R."/>
            <person name="Park Y."/>
            <person name="Beeman R.W."/>
            <person name="Lord J."/>
            <person name="Oppert B."/>
            <person name="Lorenzen M."/>
            <person name="Brown S."/>
            <person name="Wang L."/>
            <person name="Savard J."/>
            <person name="Tautz D."/>
            <person name="Richards S."/>
            <person name="Weinstock G."/>
            <person name="Gibbs R.A."/>
            <person name="Liu Y."/>
            <person name="Worley K."/>
            <person name="Weinstock G."/>
            <person name="Elsik C.G."/>
            <person name="Reese J.T."/>
            <person name="Elhaik E."/>
            <person name="Landan G."/>
            <person name="Graur D."/>
            <person name="Arensburger P."/>
            <person name="Atkinson P."/>
            <person name="Beeman R.W."/>
            <person name="Beidler J."/>
            <person name="Brown S.J."/>
            <person name="Demuth J.P."/>
            <person name="Drury D.W."/>
            <person name="Du Y.Z."/>
            <person name="Fujiwara H."/>
            <person name="Lorenzen M."/>
            <person name="Maselli V."/>
            <person name="Osanai M."/>
            <person name="Park Y."/>
            <person name="Robertson H.M."/>
            <person name="Tu Z."/>
            <person name="Wang J.J."/>
            <person name="Wang S."/>
            <person name="Richards S."/>
            <person name="Song H."/>
            <person name="Zhang L."/>
            <person name="Sodergren E."/>
            <person name="Werner D."/>
            <person name="Stanke M."/>
            <person name="Morgenstern B."/>
            <person name="Solovyev V."/>
            <person name="Kosarev P."/>
            <person name="Brown G."/>
            <person name="Chen H.C."/>
            <person name="Ermolaeva O."/>
            <person name="Hlavina W."/>
            <person name="Kapustin Y."/>
            <person name="Kiryutin B."/>
            <person name="Kitts P."/>
            <person name="Maglott D."/>
            <person name="Pruitt K."/>
            <person name="Sapojnikov V."/>
            <person name="Souvorov A."/>
            <person name="Mackey A.J."/>
            <person name="Waterhouse R.M."/>
            <person name="Wyder S."/>
            <person name="Zdobnov E.M."/>
            <person name="Zdobnov E.M."/>
            <person name="Wyder S."/>
            <person name="Kriventseva E.V."/>
            <person name="Kadowaki T."/>
            <person name="Bork P."/>
            <person name="Aranda M."/>
            <person name="Bao R."/>
            <person name="Beermann A."/>
            <person name="Berns N."/>
            <person name="Bolognesi R."/>
            <person name="Bonneton F."/>
            <person name="Bopp D."/>
            <person name="Brown S.J."/>
            <person name="Bucher G."/>
            <person name="Butts T."/>
            <person name="Chaumot A."/>
            <person name="Denell R.E."/>
            <person name="Ferrier D.E."/>
            <person name="Friedrich M."/>
            <person name="Gordon C.M."/>
            <person name="Jindra M."/>
            <person name="Klingler M."/>
            <person name="Lan Q."/>
            <person name="Lattorff H.M."/>
            <person name="Laudet V."/>
            <person name="von Levetsow C."/>
            <person name="Liu Z."/>
            <person name="Lutz R."/>
            <person name="Lynch J.A."/>
            <person name="da Fonseca R.N."/>
            <person name="Posnien N."/>
            <person name="Reuter R."/>
            <person name="Roth S."/>
            <person name="Savard J."/>
            <person name="Schinko J.B."/>
            <person name="Schmitt C."/>
            <person name="Schoppmeier M."/>
            <person name="Schroder R."/>
            <person name="Shippy T.D."/>
            <person name="Simonnet F."/>
            <person name="Marques-Souza H."/>
            <person name="Tautz D."/>
            <person name="Tomoyasu Y."/>
            <person name="Trauner J."/>
            <person name="Van der Zee M."/>
            <person name="Vervoort M."/>
            <person name="Wittkopp N."/>
            <person name="Wimmer E.A."/>
            <person name="Yang X."/>
            <person name="Jones A.K."/>
            <person name="Sattelle D.B."/>
            <person name="Ebert P.R."/>
            <person name="Nelson D."/>
            <person name="Scott J.G."/>
            <person name="Beeman R.W."/>
            <person name="Muthukrishnan S."/>
            <person name="Kramer K.J."/>
            <person name="Arakane Y."/>
            <person name="Beeman R.W."/>
            <person name="Zhu Q."/>
            <person name="Hogenkamp D."/>
            <person name="Dixit R."/>
            <person name="Oppert B."/>
            <person name="Jiang H."/>
            <person name="Zou Z."/>
            <person name="Marshall J."/>
            <person name="Elpidina E."/>
            <person name="Vinokurov K."/>
            <person name="Oppert C."/>
            <person name="Zou Z."/>
            <person name="Evans J."/>
            <person name="Lu Z."/>
            <person name="Zhao P."/>
            <person name="Sumathipala N."/>
            <person name="Altincicek B."/>
            <person name="Vilcinskas A."/>
            <person name="Williams M."/>
            <person name="Hultmark D."/>
            <person name="Hetru C."/>
            <person name="Jiang H."/>
            <person name="Grimmelikhuijzen C.J."/>
            <person name="Hauser F."/>
            <person name="Cazzamali G."/>
            <person name="Williamson M."/>
            <person name="Park Y."/>
            <person name="Li B."/>
            <person name="Tanaka Y."/>
            <person name="Predel R."/>
            <person name="Neupert S."/>
            <person name="Schachtner J."/>
            <person name="Verleyen P."/>
            <person name="Raible F."/>
            <person name="Bork P."/>
            <person name="Friedrich M."/>
            <person name="Walden K.K."/>
            <person name="Robertson H.M."/>
            <person name="Angeli S."/>
            <person name="Foret S."/>
            <person name="Bucher G."/>
            <person name="Schuetz S."/>
            <person name="Maleszka R."/>
            <person name="Wimmer E.A."/>
            <person name="Beeman R.W."/>
            <person name="Lorenzen M."/>
            <person name="Tomoyasu Y."/>
            <person name="Miller S.C."/>
            <person name="Grossmann D."/>
            <person name="Bucher G."/>
        </authorList>
    </citation>
    <scope>NUCLEOTIDE SEQUENCE [LARGE SCALE GENOMIC DNA]</scope>
    <source>
        <strain evidence="2 4">Georgia GA2</strain>
    </source>
</reference>
<dbReference type="InParanoid" id="A0A139WEN2"/>
<protein>
    <submittedName>
        <fullName evidence="3">A disintegrin and metalloproteinase with thrombospondin motifs 16-like Protein</fullName>
    </submittedName>
</protein>
<gene>
    <name evidence="2" type="primary">AUGUSTUS-3.0.2_31202</name>
    <name evidence="2" type="ORF">TcasGA2_TC031202</name>
</gene>
<keyword evidence="4" id="KW-1185">Reference proteome</keyword>
<dbReference type="PANTHER" id="PTHR11905:SF249">
    <property type="entry name" value="SOL NARAE, ISOFORM C"/>
    <property type="match status" value="1"/>
</dbReference>
<proteinExistence type="predicted"/>
<organism evidence="2 4">
    <name type="scientific">Tribolium castaneum</name>
    <name type="common">Red flour beetle</name>
    <dbReference type="NCBI Taxonomy" id="7070"/>
    <lineage>
        <taxon>Eukaryota</taxon>
        <taxon>Metazoa</taxon>
        <taxon>Ecdysozoa</taxon>
        <taxon>Arthropoda</taxon>
        <taxon>Hexapoda</taxon>
        <taxon>Insecta</taxon>
        <taxon>Pterygota</taxon>
        <taxon>Neoptera</taxon>
        <taxon>Endopterygota</taxon>
        <taxon>Coleoptera</taxon>
        <taxon>Polyphaga</taxon>
        <taxon>Cucujiformia</taxon>
        <taxon>Tenebrionidae</taxon>
        <taxon>Tenebrionidae incertae sedis</taxon>
        <taxon>Tribolium</taxon>
    </lineage>
</organism>
<evidence type="ECO:0000313" key="4">
    <source>
        <dbReference type="Proteomes" id="UP000007266"/>
    </source>
</evidence>
<keyword evidence="1" id="KW-0732">Signal</keyword>
<dbReference type="EMBL" id="KQ971354">
    <property type="protein sequence ID" value="KYB26315.1"/>
    <property type="molecule type" value="Genomic_DNA"/>
</dbReference>